<name>A0A0D0BJV8_9AGAM</name>
<dbReference type="Proteomes" id="UP000054485">
    <property type="component" value="Unassembled WGS sequence"/>
</dbReference>
<accession>A0A0D0BJV8</accession>
<organism evidence="1 2">
    <name type="scientific">Suillus luteus UH-Slu-Lm8-n1</name>
    <dbReference type="NCBI Taxonomy" id="930992"/>
    <lineage>
        <taxon>Eukaryota</taxon>
        <taxon>Fungi</taxon>
        <taxon>Dikarya</taxon>
        <taxon>Basidiomycota</taxon>
        <taxon>Agaricomycotina</taxon>
        <taxon>Agaricomycetes</taxon>
        <taxon>Agaricomycetidae</taxon>
        <taxon>Boletales</taxon>
        <taxon>Suillineae</taxon>
        <taxon>Suillaceae</taxon>
        <taxon>Suillus</taxon>
    </lineage>
</organism>
<evidence type="ECO:0000313" key="2">
    <source>
        <dbReference type="Proteomes" id="UP000054485"/>
    </source>
</evidence>
<reference evidence="2" key="2">
    <citation type="submission" date="2015-01" db="EMBL/GenBank/DDBJ databases">
        <title>Evolutionary Origins and Diversification of the Mycorrhizal Mutualists.</title>
        <authorList>
            <consortium name="DOE Joint Genome Institute"/>
            <consortium name="Mycorrhizal Genomics Consortium"/>
            <person name="Kohler A."/>
            <person name="Kuo A."/>
            <person name="Nagy L.G."/>
            <person name="Floudas D."/>
            <person name="Copeland A."/>
            <person name="Barry K.W."/>
            <person name="Cichocki N."/>
            <person name="Veneault-Fourrey C."/>
            <person name="LaButti K."/>
            <person name="Lindquist E.A."/>
            <person name="Lipzen A."/>
            <person name="Lundell T."/>
            <person name="Morin E."/>
            <person name="Murat C."/>
            <person name="Riley R."/>
            <person name="Ohm R."/>
            <person name="Sun H."/>
            <person name="Tunlid A."/>
            <person name="Henrissat B."/>
            <person name="Grigoriev I.V."/>
            <person name="Hibbett D.S."/>
            <person name="Martin F."/>
        </authorList>
    </citation>
    <scope>NUCLEOTIDE SEQUENCE [LARGE SCALE GENOMIC DNA]</scope>
    <source>
        <strain evidence="2">UH-Slu-Lm8-n1</strain>
    </source>
</reference>
<gene>
    <name evidence="1" type="ORF">CY34DRAFT_803751</name>
</gene>
<dbReference type="HOGENOM" id="CLU_2528990_0_0_1"/>
<proteinExistence type="predicted"/>
<protein>
    <submittedName>
        <fullName evidence="1">Uncharacterized protein</fullName>
    </submittedName>
</protein>
<dbReference type="EMBL" id="KN835211">
    <property type="protein sequence ID" value="KIK43493.1"/>
    <property type="molecule type" value="Genomic_DNA"/>
</dbReference>
<sequence length="84" mass="8913">MAAHIPPCCKHVALSQSPYPHLGPIILSSGLVIRSTDQSPVGRSVGYGCLSLLKVIVAFKIDFVATLAFVDADAMPSTPPRPKR</sequence>
<evidence type="ECO:0000313" key="1">
    <source>
        <dbReference type="EMBL" id="KIK43493.1"/>
    </source>
</evidence>
<dbReference type="AlphaFoldDB" id="A0A0D0BJV8"/>
<dbReference type="InParanoid" id="A0A0D0BJV8"/>
<keyword evidence="2" id="KW-1185">Reference proteome</keyword>
<reference evidence="1 2" key="1">
    <citation type="submission" date="2014-04" db="EMBL/GenBank/DDBJ databases">
        <authorList>
            <consortium name="DOE Joint Genome Institute"/>
            <person name="Kuo A."/>
            <person name="Ruytinx J."/>
            <person name="Rineau F."/>
            <person name="Colpaert J."/>
            <person name="Kohler A."/>
            <person name="Nagy L.G."/>
            <person name="Floudas D."/>
            <person name="Copeland A."/>
            <person name="Barry K.W."/>
            <person name="Cichocki N."/>
            <person name="Veneault-Fourrey C."/>
            <person name="LaButti K."/>
            <person name="Lindquist E.A."/>
            <person name="Lipzen A."/>
            <person name="Lundell T."/>
            <person name="Morin E."/>
            <person name="Murat C."/>
            <person name="Sun H."/>
            <person name="Tunlid A."/>
            <person name="Henrissat B."/>
            <person name="Grigoriev I.V."/>
            <person name="Hibbett D.S."/>
            <person name="Martin F."/>
            <person name="Nordberg H.P."/>
            <person name="Cantor M.N."/>
            <person name="Hua S.X."/>
        </authorList>
    </citation>
    <scope>NUCLEOTIDE SEQUENCE [LARGE SCALE GENOMIC DNA]</scope>
    <source>
        <strain evidence="1 2">UH-Slu-Lm8-n1</strain>
    </source>
</reference>